<protein>
    <submittedName>
        <fullName evidence="1">Uncharacterized protein</fullName>
    </submittedName>
</protein>
<sequence length="66" mass="7714">MMLTIGEIAERYRITGASAIIRMAVASDFGGRYDENTVKRIMEPEPEEPEEDIDEYYRWLHDEVGF</sequence>
<accession>A0A6J4J6V8</accession>
<gene>
    <name evidence="1" type="ORF">AVDCRST_MAG93-2673</name>
</gene>
<organism evidence="1">
    <name type="scientific">uncultured Chloroflexia bacterium</name>
    <dbReference type="NCBI Taxonomy" id="1672391"/>
    <lineage>
        <taxon>Bacteria</taxon>
        <taxon>Bacillati</taxon>
        <taxon>Chloroflexota</taxon>
        <taxon>Chloroflexia</taxon>
        <taxon>environmental samples</taxon>
    </lineage>
</organism>
<dbReference type="AlphaFoldDB" id="A0A6J4J6V8"/>
<proteinExistence type="predicted"/>
<reference evidence="1" key="1">
    <citation type="submission" date="2020-02" db="EMBL/GenBank/DDBJ databases">
        <authorList>
            <person name="Meier V. D."/>
        </authorList>
    </citation>
    <scope>NUCLEOTIDE SEQUENCE</scope>
    <source>
        <strain evidence="1">AVDCRST_MAG93</strain>
    </source>
</reference>
<dbReference type="EMBL" id="CADCTR010000913">
    <property type="protein sequence ID" value="CAA9271902.1"/>
    <property type="molecule type" value="Genomic_DNA"/>
</dbReference>
<evidence type="ECO:0000313" key="1">
    <source>
        <dbReference type="EMBL" id="CAA9271902.1"/>
    </source>
</evidence>
<name>A0A6J4J6V8_9CHLR</name>